<keyword evidence="3 6" id="KW-0812">Transmembrane</keyword>
<gene>
    <name evidence="7" type="ORF">ENN50_07210</name>
</gene>
<feature type="transmembrane region" description="Helical" evidence="6">
    <location>
        <begin position="106"/>
        <end position="127"/>
    </location>
</feature>
<dbReference type="FunFam" id="1.20.1260.100:FF:000001">
    <property type="entry name" value="translocator protein 2"/>
    <property type="match status" value="1"/>
</dbReference>
<evidence type="ECO:0000256" key="2">
    <source>
        <dbReference type="ARBA" id="ARBA00007524"/>
    </source>
</evidence>
<organism evidence="7">
    <name type="scientific">Prosthecochloris aestuarii</name>
    <dbReference type="NCBI Taxonomy" id="1102"/>
    <lineage>
        <taxon>Bacteria</taxon>
        <taxon>Pseudomonadati</taxon>
        <taxon>Chlorobiota</taxon>
        <taxon>Chlorobiia</taxon>
        <taxon>Chlorobiales</taxon>
        <taxon>Chlorobiaceae</taxon>
        <taxon>Prosthecochloris</taxon>
    </lineage>
</organism>
<reference evidence="7" key="1">
    <citation type="journal article" date="2020" name="mSystems">
        <title>Genome- and Community-Level Interaction Insights into Carbon Utilization and Element Cycling Functions of Hydrothermarchaeota in Hydrothermal Sediment.</title>
        <authorList>
            <person name="Zhou Z."/>
            <person name="Liu Y."/>
            <person name="Xu W."/>
            <person name="Pan J."/>
            <person name="Luo Z.H."/>
            <person name="Li M."/>
        </authorList>
    </citation>
    <scope>NUCLEOTIDE SEQUENCE [LARGE SCALE GENOMIC DNA]</scope>
    <source>
        <strain evidence="7">SpSt-1181</strain>
    </source>
</reference>
<dbReference type="InterPro" id="IPR038330">
    <property type="entry name" value="TspO/MBR-related_sf"/>
</dbReference>
<feature type="transmembrane region" description="Helical" evidence="6">
    <location>
        <begin position="134"/>
        <end position="155"/>
    </location>
</feature>
<dbReference type="PIRSF" id="PIRSF005859">
    <property type="entry name" value="PBR"/>
    <property type="match status" value="1"/>
</dbReference>
<evidence type="ECO:0000256" key="6">
    <source>
        <dbReference type="SAM" id="Phobius"/>
    </source>
</evidence>
<dbReference type="Pfam" id="PF03073">
    <property type="entry name" value="TspO_MBR"/>
    <property type="match status" value="1"/>
</dbReference>
<dbReference type="Gene3D" id="1.20.1260.100">
    <property type="entry name" value="TspO/MBR protein"/>
    <property type="match status" value="1"/>
</dbReference>
<sequence>MQNNIGQLALCIGICLLFAFGGSVFTPEQGSEWYYQVLQKPSWNPPDWLFPPVWTLLFILMGTALWLVVREGFDRPGVKSAASLFALQLILNLGWSAAFFGLQSPLLGFVEILFLWAAIAATIVRFYALSRLAAWLLVPYLLWVSFASYLNFTIWQLNP</sequence>
<evidence type="ECO:0000256" key="3">
    <source>
        <dbReference type="ARBA" id="ARBA00022692"/>
    </source>
</evidence>
<dbReference type="Proteomes" id="UP000886335">
    <property type="component" value="Unassembled WGS sequence"/>
</dbReference>
<dbReference type="GO" id="GO:0033013">
    <property type="term" value="P:tetrapyrrole metabolic process"/>
    <property type="evidence" value="ECO:0007669"/>
    <property type="project" value="UniProtKB-ARBA"/>
</dbReference>
<evidence type="ECO:0000256" key="1">
    <source>
        <dbReference type="ARBA" id="ARBA00004141"/>
    </source>
</evidence>
<evidence type="ECO:0000256" key="5">
    <source>
        <dbReference type="ARBA" id="ARBA00023136"/>
    </source>
</evidence>
<keyword evidence="5 6" id="KW-0472">Membrane</keyword>
<keyword evidence="4 6" id="KW-1133">Transmembrane helix</keyword>
<dbReference type="CDD" id="cd15904">
    <property type="entry name" value="TSPO_MBR"/>
    <property type="match status" value="1"/>
</dbReference>
<dbReference type="GO" id="GO:0016020">
    <property type="term" value="C:membrane"/>
    <property type="evidence" value="ECO:0007669"/>
    <property type="project" value="UniProtKB-SubCell"/>
</dbReference>
<dbReference type="InterPro" id="IPR004307">
    <property type="entry name" value="TspO_MBR"/>
</dbReference>
<dbReference type="PANTHER" id="PTHR10057:SF0">
    <property type="entry name" value="TRANSLOCATOR PROTEIN"/>
    <property type="match status" value="1"/>
</dbReference>
<dbReference type="EMBL" id="DSBW01000157">
    <property type="protein sequence ID" value="HED31453.1"/>
    <property type="molecule type" value="Genomic_DNA"/>
</dbReference>
<comment type="subcellular location">
    <subcellularLocation>
        <location evidence="1">Membrane</location>
        <topology evidence="1">Multi-pass membrane protein</topology>
    </subcellularLocation>
</comment>
<protein>
    <submittedName>
        <fullName evidence="7">Tryptophan-rich sensory protein</fullName>
    </submittedName>
</protein>
<feature type="transmembrane region" description="Helical" evidence="6">
    <location>
        <begin position="81"/>
        <end position="100"/>
    </location>
</feature>
<comment type="similarity">
    <text evidence="2">Belongs to the TspO/BZRP family.</text>
</comment>
<accession>A0A831SV80</accession>
<evidence type="ECO:0000256" key="4">
    <source>
        <dbReference type="ARBA" id="ARBA00022989"/>
    </source>
</evidence>
<dbReference type="PANTHER" id="PTHR10057">
    <property type="entry name" value="PERIPHERAL-TYPE BENZODIAZEPINE RECEPTOR"/>
    <property type="match status" value="1"/>
</dbReference>
<name>A0A831SV80_PROAE</name>
<dbReference type="AlphaFoldDB" id="A0A831SV80"/>
<feature type="transmembrane region" description="Helical" evidence="6">
    <location>
        <begin position="49"/>
        <end position="69"/>
    </location>
</feature>
<evidence type="ECO:0000313" key="7">
    <source>
        <dbReference type="EMBL" id="HED31453.1"/>
    </source>
</evidence>
<comment type="caution">
    <text evidence="7">The sequence shown here is derived from an EMBL/GenBank/DDBJ whole genome shotgun (WGS) entry which is preliminary data.</text>
</comment>
<proteinExistence type="inferred from homology"/>